<dbReference type="AlphaFoldDB" id="A0A7R7XPU8"/>
<dbReference type="InterPro" id="IPR020846">
    <property type="entry name" value="MFS_dom"/>
</dbReference>
<dbReference type="InterPro" id="IPR011701">
    <property type="entry name" value="MFS"/>
</dbReference>
<evidence type="ECO:0000256" key="2">
    <source>
        <dbReference type="ARBA" id="ARBA00022448"/>
    </source>
</evidence>
<feature type="transmembrane region" description="Helical" evidence="7">
    <location>
        <begin position="397"/>
        <end position="418"/>
    </location>
</feature>
<evidence type="ECO:0000256" key="4">
    <source>
        <dbReference type="ARBA" id="ARBA00022989"/>
    </source>
</evidence>
<dbReference type="InterPro" id="IPR036259">
    <property type="entry name" value="MFS_trans_sf"/>
</dbReference>
<accession>A0A7R7XPU8</accession>
<feature type="transmembrane region" description="Helical" evidence="7">
    <location>
        <begin position="308"/>
        <end position="331"/>
    </location>
</feature>
<evidence type="ECO:0000256" key="1">
    <source>
        <dbReference type="ARBA" id="ARBA00004141"/>
    </source>
</evidence>
<comment type="subcellular location">
    <subcellularLocation>
        <location evidence="1">Membrane</location>
        <topology evidence="1">Multi-pass membrane protein</topology>
    </subcellularLocation>
</comment>
<evidence type="ECO:0000256" key="6">
    <source>
        <dbReference type="ARBA" id="ARBA00037968"/>
    </source>
</evidence>
<feature type="domain" description="Major facilitator superfamily (MFS) profile" evidence="8">
    <location>
        <begin position="46"/>
        <end position="496"/>
    </location>
</feature>
<dbReference type="EMBL" id="AP024446">
    <property type="protein sequence ID" value="BCS25204.1"/>
    <property type="molecule type" value="Genomic_DNA"/>
</dbReference>
<keyword evidence="2" id="KW-0813">Transport</keyword>
<dbReference type="RefSeq" id="XP_041557398.1">
    <property type="nucleotide sequence ID" value="XM_041704855.1"/>
</dbReference>
<feature type="transmembrane region" description="Helical" evidence="7">
    <location>
        <begin position="205"/>
        <end position="224"/>
    </location>
</feature>
<feature type="transmembrane region" description="Helical" evidence="7">
    <location>
        <begin position="84"/>
        <end position="106"/>
    </location>
</feature>
<dbReference type="Gene3D" id="1.20.1250.20">
    <property type="entry name" value="MFS general substrate transporter like domains"/>
    <property type="match status" value="1"/>
</dbReference>
<dbReference type="GeneID" id="64975209"/>
<feature type="transmembrane region" description="Helical" evidence="7">
    <location>
        <begin position="366"/>
        <end position="385"/>
    </location>
</feature>
<feature type="transmembrane region" description="Helical" evidence="7">
    <location>
        <begin position="118"/>
        <end position="136"/>
    </location>
</feature>
<dbReference type="GO" id="GO:0022857">
    <property type="term" value="F:transmembrane transporter activity"/>
    <property type="evidence" value="ECO:0007669"/>
    <property type="project" value="InterPro"/>
</dbReference>
<name>A0A7R7XPU8_9EURO</name>
<dbReference type="PANTHER" id="PTHR43791">
    <property type="entry name" value="PERMEASE-RELATED"/>
    <property type="match status" value="1"/>
</dbReference>
<dbReference type="OrthoDB" id="6730379at2759"/>
<proteinExistence type="inferred from homology"/>
<evidence type="ECO:0000259" key="8">
    <source>
        <dbReference type="PROSITE" id="PS50850"/>
    </source>
</evidence>
<evidence type="ECO:0000256" key="7">
    <source>
        <dbReference type="SAM" id="Phobius"/>
    </source>
</evidence>
<keyword evidence="5 7" id="KW-0472">Membrane</keyword>
<dbReference type="GO" id="GO:0016020">
    <property type="term" value="C:membrane"/>
    <property type="evidence" value="ECO:0007669"/>
    <property type="project" value="UniProtKB-SubCell"/>
</dbReference>
<sequence length="496" mass="54530">MAPSEKEGIEQGGTAVHAEDIMKESTNYTLPPEESKSLLRKIDRCLLPVMAVSYFFQFLDKMALTSTAILGIREDLNLTGGQYSWAGGIYYIGYLIASYPAGALMVRWKVGKTIATSVLVWGGILMFTALSFNGAGLLATRFMLGVAEAVIAPGLTIVISMWYKREEQPLRHAAWFMGNTFAGIFGSLIQYGIGHIQTIAPWKAVFLILGAITVSWSVGVFFLLPDTPMDAWFLSQTDRSKAVARVNENLTGIKSNEFKWAQCFEALRDPKTWFIFCIQMASNIPNGGVTTFSAIVIKGLGFSTFNTLLLNSVSYILQLIMVLLCTIGSTYLPNTRTYFMAFNYAVALVGAAMVRELPESQKWARFAGTCLLTGYSASFPLKMALMSGNFAGFTKKTTVYAISFIGYCAGNIIGPQLFFAHEAPTYTSAFLAMMICPSIGIVLALAFRVYLIWINRCRDKAAGGSGPVDTTDLQTGIALNLMDKTDLEMPQFRYVY</sequence>
<keyword evidence="3 7" id="KW-0812">Transmembrane</keyword>
<dbReference type="PANTHER" id="PTHR43791:SF103">
    <property type="entry name" value="MAJOR FACILITATOR SUPERFAMILY (MFS) PROFILE DOMAIN-CONTAINING PROTEIN-RELATED"/>
    <property type="match status" value="1"/>
</dbReference>
<reference evidence="9" key="1">
    <citation type="submission" date="2021-01" db="EMBL/GenBank/DDBJ databases">
        <authorList>
            <consortium name="Aspergillus puulaauensis MK2 genome sequencing consortium"/>
            <person name="Kazuki M."/>
            <person name="Futagami T."/>
        </authorList>
    </citation>
    <scope>NUCLEOTIDE SEQUENCE</scope>
    <source>
        <strain evidence="9">MK2</strain>
    </source>
</reference>
<feature type="transmembrane region" description="Helical" evidence="7">
    <location>
        <begin position="142"/>
        <end position="163"/>
    </location>
</feature>
<gene>
    <name evidence="9" type="ORF">APUU_41648A</name>
</gene>
<evidence type="ECO:0000256" key="3">
    <source>
        <dbReference type="ARBA" id="ARBA00022692"/>
    </source>
</evidence>
<dbReference type="KEGG" id="apuu:APUU_41648A"/>
<evidence type="ECO:0000313" key="10">
    <source>
        <dbReference type="Proteomes" id="UP000654913"/>
    </source>
</evidence>
<evidence type="ECO:0000256" key="5">
    <source>
        <dbReference type="ARBA" id="ARBA00023136"/>
    </source>
</evidence>
<dbReference type="Proteomes" id="UP000654913">
    <property type="component" value="Chromosome 4"/>
</dbReference>
<dbReference type="FunFam" id="1.20.1250.20:FF:000064">
    <property type="entry name" value="MFS allantoate transporter"/>
    <property type="match status" value="1"/>
</dbReference>
<comment type="similarity">
    <text evidence="6">Belongs to the major facilitator superfamily. Allantoate permease family.</text>
</comment>
<keyword evidence="10" id="KW-1185">Reference proteome</keyword>
<reference evidence="9" key="2">
    <citation type="submission" date="2021-02" db="EMBL/GenBank/DDBJ databases">
        <title>Aspergillus puulaauensis MK2 genome sequence.</title>
        <authorList>
            <person name="Futagami T."/>
            <person name="Mori K."/>
            <person name="Kadooka C."/>
            <person name="Tanaka T."/>
        </authorList>
    </citation>
    <scope>NUCLEOTIDE SEQUENCE</scope>
    <source>
        <strain evidence="9">MK2</strain>
    </source>
</reference>
<feature type="transmembrane region" description="Helical" evidence="7">
    <location>
        <begin position="430"/>
        <end position="453"/>
    </location>
</feature>
<feature type="transmembrane region" description="Helical" evidence="7">
    <location>
        <begin position="175"/>
        <end position="193"/>
    </location>
</feature>
<dbReference type="Pfam" id="PF07690">
    <property type="entry name" value="MFS_1"/>
    <property type="match status" value="1"/>
</dbReference>
<protein>
    <recommendedName>
        <fullName evidence="8">Major facilitator superfamily (MFS) profile domain-containing protein</fullName>
    </recommendedName>
</protein>
<dbReference type="SUPFAM" id="SSF103473">
    <property type="entry name" value="MFS general substrate transporter"/>
    <property type="match status" value="1"/>
</dbReference>
<keyword evidence="4 7" id="KW-1133">Transmembrane helix</keyword>
<organism evidence="9 10">
    <name type="scientific">Aspergillus puulaauensis</name>
    <dbReference type="NCBI Taxonomy" id="1220207"/>
    <lineage>
        <taxon>Eukaryota</taxon>
        <taxon>Fungi</taxon>
        <taxon>Dikarya</taxon>
        <taxon>Ascomycota</taxon>
        <taxon>Pezizomycotina</taxon>
        <taxon>Eurotiomycetes</taxon>
        <taxon>Eurotiomycetidae</taxon>
        <taxon>Eurotiales</taxon>
        <taxon>Aspergillaceae</taxon>
        <taxon>Aspergillus</taxon>
    </lineage>
</organism>
<dbReference type="PROSITE" id="PS50850">
    <property type="entry name" value="MFS"/>
    <property type="match status" value="1"/>
</dbReference>
<evidence type="ECO:0000313" key="9">
    <source>
        <dbReference type="EMBL" id="BCS25204.1"/>
    </source>
</evidence>